<evidence type="ECO:0000256" key="2">
    <source>
        <dbReference type="ARBA" id="ARBA00022679"/>
    </source>
</evidence>
<dbReference type="Gene3D" id="1.20.272.10">
    <property type="match status" value="1"/>
</dbReference>
<gene>
    <name evidence="11" type="primary">dnaX</name>
    <name evidence="14" type="ORF">Ga0123461_1709</name>
</gene>
<dbReference type="Pfam" id="PF12169">
    <property type="entry name" value="DNA_pol3_gamma3"/>
    <property type="match status" value="1"/>
</dbReference>
<dbReference type="PANTHER" id="PTHR11669:SF0">
    <property type="entry name" value="PROTEIN STICHEL-LIKE 2"/>
    <property type="match status" value="1"/>
</dbReference>
<keyword evidence="6 11" id="KW-0547">Nucleotide-binding</keyword>
<keyword evidence="2 11" id="KW-0808">Transferase</keyword>
<keyword evidence="15" id="KW-1185">Reference proteome</keyword>
<feature type="region of interest" description="Disordered" evidence="12">
    <location>
        <begin position="506"/>
        <end position="536"/>
    </location>
</feature>
<evidence type="ECO:0000313" key="15">
    <source>
        <dbReference type="Proteomes" id="UP000231701"/>
    </source>
</evidence>
<dbReference type="KEGG" id="maes:Ga0123461_1709"/>
<dbReference type="SUPFAM" id="SSF52540">
    <property type="entry name" value="P-loop containing nucleoside triphosphate hydrolases"/>
    <property type="match status" value="1"/>
</dbReference>
<dbReference type="InterPro" id="IPR022754">
    <property type="entry name" value="DNA_pol_III_gamma-3"/>
</dbReference>
<comment type="similarity">
    <text evidence="1 11">Belongs to the DnaX/STICHEL family.</text>
</comment>
<sequence length="563" mass="61929">MSYLVLARRWRPQKFSDLVGQDVVVRTLKNALSSGNLAHAYLLCGIRGVGKTTIARLMAMAVNCENPVAGEPCGSCVSCQGISDGSNLDVQEMDAASHTGVDDVREILDGVRYPPSTLKCKVYIIDEAHMLSKSAFNALLKTLEEPPERVLFILATTESDKLPITVRSRCQRFDLRRLGQGEIAAYLEHVFASEKIMADQNALAAIATAADGSVRDALSLAERVLAYSSEKLSIADVQSALGLVGSELVCRLSQTLFAGDASAAIEVLRAAVSRGHGPRTLLLELSRLWHQLSCLKVDISLLGEEVDAGYRDWLERHAGVLELQALDLRYQVLLSGIRDLAVVDERMGSEMVLMRLCGLNSISPVTEVIVEPLPKQQKAESEKPLSTALPAETERAHMMFEAVQEDEEPVAVQPAAVEVEVERPEPDLPLQDQSAGKKFNDWQQVVDAFHEVKPGVAAMLDHVVCVEFGSKVRLALDKHQERALATPDRLAFAEWLGREVFWESQKDHQGESLSQERDRQARAETARLRKAAEDDPHIHALMREMDAQLVRVLPAGVQPDETA</sequence>
<dbReference type="InterPro" id="IPR003593">
    <property type="entry name" value="AAA+_ATPase"/>
</dbReference>
<dbReference type="GO" id="GO:0003677">
    <property type="term" value="F:DNA binding"/>
    <property type="evidence" value="ECO:0007669"/>
    <property type="project" value="InterPro"/>
</dbReference>
<dbReference type="GO" id="GO:0005524">
    <property type="term" value="F:ATP binding"/>
    <property type="evidence" value="ECO:0007669"/>
    <property type="project" value="UniProtKB-KW"/>
</dbReference>
<proteinExistence type="inferred from homology"/>
<evidence type="ECO:0000256" key="10">
    <source>
        <dbReference type="ARBA" id="ARBA00049244"/>
    </source>
</evidence>
<dbReference type="InterPro" id="IPR027417">
    <property type="entry name" value="P-loop_NTPase"/>
</dbReference>
<protein>
    <recommendedName>
        <fullName evidence="11">DNA polymerase III subunit gamma/tau</fullName>
        <ecNumber evidence="11">2.7.7.7</ecNumber>
    </recommendedName>
</protein>
<evidence type="ECO:0000313" key="14">
    <source>
        <dbReference type="EMBL" id="ATX80122.1"/>
    </source>
</evidence>
<evidence type="ECO:0000256" key="8">
    <source>
        <dbReference type="ARBA" id="ARBA00022840"/>
    </source>
</evidence>
<evidence type="ECO:0000256" key="1">
    <source>
        <dbReference type="ARBA" id="ARBA00006360"/>
    </source>
</evidence>
<reference evidence="14 15" key="1">
    <citation type="submission" date="2016-12" db="EMBL/GenBank/DDBJ databases">
        <title>Isolation and genomic insights into novel planktonic Zetaproteobacteria from stratified waters of the Chesapeake Bay.</title>
        <authorList>
            <person name="McAllister S.M."/>
            <person name="Kato S."/>
            <person name="Chan C.S."/>
            <person name="Chiu B.K."/>
            <person name="Field E.K."/>
        </authorList>
    </citation>
    <scope>NUCLEOTIDE SEQUENCE [LARGE SCALE GENOMIC DNA]</scope>
    <source>
        <strain evidence="14 15">CP-5</strain>
    </source>
</reference>
<evidence type="ECO:0000256" key="11">
    <source>
        <dbReference type="RuleBase" id="RU364063"/>
    </source>
</evidence>
<keyword evidence="5" id="KW-0479">Metal-binding</keyword>
<evidence type="ECO:0000259" key="13">
    <source>
        <dbReference type="SMART" id="SM00382"/>
    </source>
</evidence>
<evidence type="ECO:0000256" key="3">
    <source>
        <dbReference type="ARBA" id="ARBA00022695"/>
    </source>
</evidence>
<dbReference type="GO" id="GO:0009360">
    <property type="term" value="C:DNA polymerase III complex"/>
    <property type="evidence" value="ECO:0007669"/>
    <property type="project" value="InterPro"/>
</dbReference>
<evidence type="ECO:0000256" key="12">
    <source>
        <dbReference type="SAM" id="MobiDB-lite"/>
    </source>
</evidence>
<dbReference type="Proteomes" id="UP000231701">
    <property type="component" value="Chromosome"/>
</dbReference>
<comment type="function">
    <text evidence="11">DNA polymerase III is a complex, multichain enzyme responsible for most of the replicative synthesis in bacteria. This DNA polymerase also exhibits 3' to 5' exonuclease activity.</text>
</comment>
<dbReference type="PANTHER" id="PTHR11669">
    <property type="entry name" value="REPLICATION FACTOR C / DNA POLYMERASE III GAMMA-TAU SUBUNIT"/>
    <property type="match status" value="1"/>
</dbReference>
<comment type="catalytic activity">
    <reaction evidence="10 11">
        <text>DNA(n) + a 2'-deoxyribonucleoside 5'-triphosphate = DNA(n+1) + diphosphate</text>
        <dbReference type="Rhea" id="RHEA:22508"/>
        <dbReference type="Rhea" id="RHEA-COMP:17339"/>
        <dbReference type="Rhea" id="RHEA-COMP:17340"/>
        <dbReference type="ChEBI" id="CHEBI:33019"/>
        <dbReference type="ChEBI" id="CHEBI:61560"/>
        <dbReference type="ChEBI" id="CHEBI:173112"/>
        <dbReference type="EC" id="2.7.7.7"/>
    </reaction>
</comment>
<dbReference type="OrthoDB" id="5287500at2"/>
<evidence type="ECO:0000256" key="4">
    <source>
        <dbReference type="ARBA" id="ARBA00022705"/>
    </source>
</evidence>
<evidence type="ECO:0000256" key="6">
    <source>
        <dbReference type="ARBA" id="ARBA00022741"/>
    </source>
</evidence>
<keyword evidence="8 11" id="KW-0067">ATP-binding</keyword>
<dbReference type="FunFam" id="3.40.50.300:FF:000014">
    <property type="entry name" value="DNA polymerase III subunit gamma/tau"/>
    <property type="match status" value="1"/>
</dbReference>
<evidence type="ECO:0000256" key="5">
    <source>
        <dbReference type="ARBA" id="ARBA00022723"/>
    </source>
</evidence>
<keyword evidence="7" id="KW-0862">Zinc</keyword>
<keyword evidence="9 11" id="KW-0239">DNA-directed DNA polymerase</keyword>
<organism evidence="14 15">
    <name type="scientific">Mariprofundus aestuarium</name>
    <dbReference type="NCBI Taxonomy" id="1921086"/>
    <lineage>
        <taxon>Bacteria</taxon>
        <taxon>Pseudomonadati</taxon>
        <taxon>Pseudomonadota</taxon>
        <taxon>Candidatius Mariprofundia</taxon>
        <taxon>Mariprofundales</taxon>
        <taxon>Mariprofundaceae</taxon>
        <taxon>Mariprofundus</taxon>
    </lineage>
</organism>
<name>A0A2K8KZ97_MARES</name>
<feature type="domain" description="AAA+ ATPase" evidence="13">
    <location>
        <begin position="37"/>
        <end position="178"/>
    </location>
</feature>
<dbReference type="SMART" id="SM00382">
    <property type="entry name" value="AAA"/>
    <property type="match status" value="1"/>
</dbReference>
<dbReference type="GO" id="GO:0003887">
    <property type="term" value="F:DNA-directed DNA polymerase activity"/>
    <property type="evidence" value="ECO:0007669"/>
    <property type="project" value="UniProtKB-KW"/>
</dbReference>
<comment type="subunit">
    <text evidence="11">DNA polymerase III contains a core (composed of alpha, epsilon and theta chains) that associates with a tau subunit. This core dimerizes to form the POLIII' complex. PolIII' associates with the gamma complex (composed of gamma, delta, delta', psi and chi chains) and with the beta chain to form the complete DNA polymerase III complex.</text>
</comment>
<dbReference type="InterPro" id="IPR050238">
    <property type="entry name" value="DNA_Rep/Repair_Clamp_Loader"/>
</dbReference>
<accession>A0A2K8KZ97</accession>
<dbReference type="NCBIfam" id="NF004046">
    <property type="entry name" value="PRK05563.1"/>
    <property type="match status" value="1"/>
</dbReference>
<keyword evidence="4 11" id="KW-0235">DNA replication</keyword>
<dbReference type="Gene3D" id="3.40.50.300">
    <property type="entry name" value="P-loop containing nucleotide triphosphate hydrolases"/>
    <property type="match status" value="1"/>
</dbReference>
<dbReference type="GO" id="GO:0046872">
    <property type="term" value="F:metal ion binding"/>
    <property type="evidence" value="ECO:0007669"/>
    <property type="project" value="UniProtKB-KW"/>
</dbReference>
<dbReference type="AlphaFoldDB" id="A0A2K8KZ97"/>
<dbReference type="InterPro" id="IPR012763">
    <property type="entry name" value="DNA_pol_III_sug/sutau_N"/>
</dbReference>
<dbReference type="Pfam" id="PF13177">
    <property type="entry name" value="DNA_pol3_delta2"/>
    <property type="match status" value="1"/>
</dbReference>
<dbReference type="InterPro" id="IPR008921">
    <property type="entry name" value="DNA_pol3_clamp-load_cplx_C"/>
</dbReference>
<dbReference type="EMBL" id="CP018799">
    <property type="protein sequence ID" value="ATX80122.1"/>
    <property type="molecule type" value="Genomic_DNA"/>
</dbReference>
<dbReference type="GO" id="GO:0006261">
    <property type="term" value="P:DNA-templated DNA replication"/>
    <property type="evidence" value="ECO:0007669"/>
    <property type="project" value="TreeGrafter"/>
</dbReference>
<keyword evidence="3 11" id="KW-0548">Nucleotidyltransferase</keyword>
<dbReference type="SUPFAM" id="SSF48019">
    <property type="entry name" value="post-AAA+ oligomerization domain-like"/>
    <property type="match status" value="1"/>
</dbReference>
<dbReference type="EC" id="2.7.7.7" evidence="11"/>
<dbReference type="Gene3D" id="1.10.8.60">
    <property type="match status" value="1"/>
</dbReference>
<dbReference type="CDD" id="cd00009">
    <property type="entry name" value="AAA"/>
    <property type="match status" value="1"/>
</dbReference>
<evidence type="ECO:0000256" key="7">
    <source>
        <dbReference type="ARBA" id="ARBA00022833"/>
    </source>
</evidence>
<dbReference type="NCBIfam" id="TIGR02397">
    <property type="entry name" value="dnaX_nterm"/>
    <property type="match status" value="1"/>
</dbReference>
<dbReference type="RefSeq" id="WP_100277930.1">
    <property type="nucleotide sequence ID" value="NZ_CP018799.1"/>
</dbReference>
<dbReference type="InterPro" id="IPR045085">
    <property type="entry name" value="HLD_clamp_pol_III_gamma_tau"/>
</dbReference>
<dbReference type="Pfam" id="PF22608">
    <property type="entry name" value="DNAX_ATPase_lid"/>
    <property type="match status" value="1"/>
</dbReference>
<evidence type="ECO:0000256" key="9">
    <source>
        <dbReference type="ARBA" id="ARBA00022932"/>
    </source>
</evidence>